<protein>
    <submittedName>
        <fullName evidence="8">Chemotaxis protein</fullName>
    </submittedName>
</protein>
<dbReference type="CDD" id="cd06225">
    <property type="entry name" value="HAMP"/>
    <property type="match status" value="1"/>
</dbReference>
<comment type="similarity">
    <text evidence="3">Belongs to the methyl-accepting chemotaxis (MCP) protein family.</text>
</comment>
<dbReference type="SMART" id="SM00304">
    <property type="entry name" value="HAMP"/>
    <property type="match status" value="1"/>
</dbReference>
<evidence type="ECO:0000256" key="2">
    <source>
        <dbReference type="ARBA" id="ARBA00023224"/>
    </source>
</evidence>
<keyword evidence="5" id="KW-0812">Transmembrane</keyword>
<organism evidence="8 9">
    <name type="scientific">Aeromonas sobria</name>
    <dbReference type="NCBI Taxonomy" id="646"/>
    <lineage>
        <taxon>Bacteria</taxon>
        <taxon>Pseudomonadati</taxon>
        <taxon>Pseudomonadota</taxon>
        <taxon>Gammaproteobacteria</taxon>
        <taxon>Aeromonadales</taxon>
        <taxon>Aeromonadaceae</taxon>
        <taxon>Aeromonas</taxon>
    </lineage>
</organism>
<evidence type="ECO:0000256" key="4">
    <source>
        <dbReference type="PROSITE-ProRule" id="PRU00284"/>
    </source>
</evidence>
<dbReference type="PROSITE" id="PS50111">
    <property type="entry name" value="CHEMOTAXIS_TRANSDUC_2"/>
    <property type="match status" value="1"/>
</dbReference>
<gene>
    <name evidence="8" type="ORF">BJD16_07710</name>
</gene>
<dbReference type="GeneID" id="58920878"/>
<comment type="caution">
    <text evidence="8">The sequence shown here is derived from an EMBL/GenBank/DDBJ whole genome shotgun (WGS) entry which is preliminary data.</text>
</comment>
<dbReference type="AlphaFoldDB" id="A0A1S2D4D7"/>
<dbReference type="InterPro" id="IPR004089">
    <property type="entry name" value="MCPsignal_dom"/>
</dbReference>
<dbReference type="SUPFAM" id="SSF58104">
    <property type="entry name" value="Methyl-accepting chemotaxis protein (MCP) signaling domain"/>
    <property type="match status" value="1"/>
</dbReference>
<dbReference type="PANTHER" id="PTHR32089:SF112">
    <property type="entry name" value="LYSOZYME-LIKE PROTEIN-RELATED"/>
    <property type="match status" value="1"/>
</dbReference>
<evidence type="ECO:0000313" key="9">
    <source>
        <dbReference type="Proteomes" id="UP000179934"/>
    </source>
</evidence>
<accession>A0A1S2D4D7</accession>
<dbReference type="Pfam" id="PF05227">
    <property type="entry name" value="CHASE3"/>
    <property type="match status" value="1"/>
</dbReference>
<sequence length="658" mass="71433">MKISSKLLLSFGFINLLILLSSTLVYYRLTQINQAQHTLLEQALPALQRDEASQKALVATVSALRGYLILGKDPAQASRLKQEWGAAWQAIAHQAFSPALTQSLDTFKRHQEQVWTIAQSEENLPAHTLMLQEAGPLAEAALDQLQSFANEEVATPQDQLTGDRRMLLKQVGDAYNSLANALSALRDFLISGDPEYRSKYQDYYQFHLQRVAEVKQQAALFTETQRSLWQLFEEMATPFSELVDQVISKRQAPDWDQANFLMATDIEPMQSRLSEQLVQQITKTGAEVEAISRQMTQAGQTISQTLLLASGSAIVLGMVVAWLFSHRLTRDIASLVTRAGQVADGRLAAEPLPITGQDELGVLTGSINRMSAQLRHLVGELQGAVGQVETACHDVGCTTGAIVSDLTAQDQQVDAVAVAIDQMSMRARDVVDNIASAADSAHQVQQQTRQGQIILERMTDTMQQIAAMIGQANEAMGLLEQQSEQVGQITEVIATIAEQTNLLALNAAIEAARAGEQGRGFAVVADEVRQLATRTHQSTAEISQTIAAISQQTRQTVITVSGGTRLVEQGRDAVGLVTDTLSAMHQLVQSLSGQLEAITVASEQQSRVAAEVAGTVDHIAGLSRQSCQRSQQGEEIVARLAGDTGKLTAVIARFDLHA</sequence>
<dbReference type="InterPro" id="IPR004090">
    <property type="entry name" value="Chemotax_Me-accpt_rcpt"/>
</dbReference>
<dbReference type="Pfam" id="PF00672">
    <property type="entry name" value="HAMP"/>
    <property type="match status" value="1"/>
</dbReference>
<dbReference type="PANTHER" id="PTHR32089">
    <property type="entry name" value="METHYL-ACCEPTING CHEMOTAXIS PROTEIN MCPB"/>
    <property type="match status" value="1"/>
</dbReference>
<dbReference type="Proteomes" id="UP000179934">
    <property type="component" value="Unassembled WGS sequence"/>
</dbReference>
<dbReference type="CDD" id="cd11386">
    <property type="entry name" value="MCP_signal"/>
    <property type="match status" value="1"/>
</dbReference>
<evidence type="ECO:0000256" key="1">
    <source>
        <dbReference type="ARBA" id="ARBA00004370"/>
    </source>
</evidence>
<dbReference type="PROSITE" id="PS50885">
    <property type="entry name" value="HAMP"/>
    <property type="match status" value="1"/>
</dbReference>
<dbReference type="OrthoDB" id="5731264at2"/>
<keyword evidence="5" id="KW-1133">Transmembrane helix</keyword>
<dbReference type="Gene3D" id="1.10.287.950">
    <property type="entry name" value="Methyl-accepting chemotaxis protein"/>
    <property type="match status" value="1"/>
</dbReference>
<dbReference type="RefSeq" id="WP_042018539.1">
    <property type="nucleotide sequence ID" value="NZ_CDBW01000005.1"/>
</dbReference>
<dbReference type="InterPro" id="IPR003660">
    <property type="entry name" value="HAMP_dom"/>
</dbReference>
<keyword evidence="2 4" id="KW-0807">Transducer</keyword>
<dbReference type="Pfam" id="PF00015">
    <property type="entry name" value="MCPsignal"/>
    <property type="match status" value="1"/>
</dbReference>
<dbReference type="EMBL" id="MKFU01000002">
    <property type="protein sequence ID" value="OHY95812.1"/>
    <property type="molecule type" value="Genomic_DNA"/>
</dbReference>
<reference evidence="8 9" key="1">
    <citation type="submission" date="2016-09" db="EMBL/GenBank/DDBJ databases">
        <title>Draft Genome Sequence of Aeromonas sobria Strain 08005, Isolated from Sick Rana catesbeiana.</title>
        <authorList>
            <person name="Yang Q."/>
        </authorList>
    </citation>
    <scope>NUCLEOTIDE SEQUENCE [LARGE SCALE GENOMIC DNA]</scope>
    <source>
        <strain evidence="8 9">08005</strain>
    </source>
</reference>
<comment type="subcellular location">
    <subcellularLocation>
        <location evidence="1">Membrane</location>
    </subcellularLocation>
</comment>
<dbReference type="FunFam" id="1.10.287.950:FF:000001">
    <property type="entry name" value="Methyl-accepting chemotaxis sensory transducer"/>
    <property type="match status" value="1"/>
</dbReference>
<feature type="domain" description="Methyl-accepting transducer" evidence="6">
    <location>
        <begin position="384"/>
        <end position="620"/>
    </location>
</feature>
<dbReference type="PRINTS" id="PR00260">
    <property type="entry name" value="CHEMTRNSDUCR"/>
</dbReference>
<dbReference type="GO" id="GO:0016020">
    <property type="term" value="C:membrane"/>
    <property type="evidence" value="ECO:0007669"/>
    <property type="project" value="UniProtKB-SubCell"/>
</dbReference>
<dbReference type="GO" id="GO:0004888">
    <property type="term" value="F:transmembrane signaling receptor activity"/>
    <property type="evidence" value="ECO:0007669"/>
    <property type="project" value="InterPro"/>
</dbReference>
<dbReference type="STRING" id="646.BJD16_07710"/>
<dbReference type="Gene3D" id="6.10.340.10">
    <property type="match status" value="1"/>
</dbReference>
<feature type="domain" description="HAMP" evidence="7">
    <location>
        <begin position="326"/>
        <end position="379"/>
    </location>
</feature>
<evidence type="ECO:0000256" key="5">
    <source>
        <dbReference type="SAM" id="Phobius"/>
    </source>
</evidence>
<dbReference type="GO" id="GO:0007165">
    <property type="term" value="P:signal transduction"/>
    <property type="evidence" value="ECO:0007669"/>
    <property type="project" value="UniProtKB-KW"/>
</dbReference>
<evidence type="ECO:0000259" key="7">
    <source>
        <dbReference type="PROSITE" id="PS50885"/>
    </source>
</evidence>
<feature type="transmembrane region" description="Helical" evidence="5">
    <location>
        <begin position="7"/>
        <end position="27"/>
    </location>
</feature>
<evidence type="ECO:0000259" key="6">
    <source>
        <dbReference type="PROSITE" id="PS50111"/>
    </source>
</evidence>
<dbReference type="InterPro" id="IPR007891">
    <property type="entry name" value="CHASE3"/>
</dbReference>
<keyword evidence="5" id="KW-0472">Membrane</keyword>
<evidence type="ECO:0000256" key="3">
    <source>
        <dbReference type="ARBA" id="ARBA00029447"/>
    </source>
</evidence>
<name>A0A1S2D4D7_AERSO</name>
<dbReference type="SMART" id="SM00283">
    <property type="entry name" value="MA"/>
    <property type="match status" value="1"/>
</dbReference>
<dbReference type="GO" id="GO:0006935">
    <property type="term" value="P:chemotaxis"/>
    <property type="evidence" value="ECO:0007669"/>
    <property type="project" value="InterPro"/>
</dbReference>
<proteinExistence type="inferred from homology"/>
<evidence type="ECO:0000313" key="8">
    <source>
        <dbReference type="EMBL" id="OHY95812.1"/>
    </source>
</evidence>